<sequence length="55" mass="5913">MLPEVGSMLRWTATASLDIAGQGIAWDRSDRQMIWGVARGAKGGNRVTASRVTLP</sequence>
<organism evidence="1">
    <name type="scientific">Mesorhizobium sp. WSM2240</name>
    <dbReference type="NCBI Taxonomy" id="3228851"/>
    <lineage>
        <taxon>Bacteria</taxon>
        <taxon>Pseudomonadati</taxon>
        <taxon>Pseudomonadota</taxon>
        <taxon>Alphaproteobacteria</taxon>
        <taxon>Hyphomicrobiales</taxon>
        <taxon>Phyllobacteriaceae</taxon>
        <taxon>Mesorhizobium</taxon>
    </lineage>
</organism>
<dbReference type="RefSeq" id="WP_353646979.1">
    <property type="nucleotide sequence ID" value="NZ_CP159253.1"/>
</dbReference>
<proteinExistence type="predicted"/>
<evidence type="ECO:0000313" key="1">
    <source>
        <dbReference type="EMBL" id="XCG48541.1"/>
    </source>
</evidence>
<reference evidence="1" key="1">
    <citation type="submission" date="2024-06" db="EMBL/GenBank/DDBJ databases">
        <title>Mesorhizobium karijinii sp. nov., a symbiont of the iconic Swainsona formosa from arid Australia.</title>
        <authorList>
            <person name="Hill Y.J."/>
            <person name="Watkin E.L.J."/>
            <person name="O'Hara G.W."/>
            <person name="Terpolilli J."/>
            <person name="Tye M.L."/>
            <person name="Kohlmeier M.G."/>
        </authorList>
    </citation>
    <scope>NUCLEOTIDE SEQUENCE</scope>
    <source>
        <strain evidence="1">WSM2240</strain>
    </source>
</reference>
<dbReference type="EMBL" id="CP159253">
    <property type="protein sequence ID" value="XCG48541.1"/>
    <property type="molecule type" value="Genomic_DNA"/>
</dbReference>
<dbReference type="AlphaFoldDB" id="A0AAU8CNZ9"/>
<name>A0AAU8CNZ9_9HYPH</name>
<accession>A0AAU8CNZ9</accession>
<gene>
    <name evidence="1" type="ORF">ABVK50_25470</name>
</gene>
<protein>
    <submittedName>
        <fullName evidence="1">Uncharacterized protein</fullName>
    </submittedName>
</protein>